<dbReference type="InterPro" id="IPR009683">
    <property type="entry name" value="Extensin-like_C"/>
</dbReference>
<dbReference type="EMBL" id="CP042306">
    <property type="protein sequence ID" value="QDZ09261.1"/>
    <property type="molecule type" value="Genomic_DNA"/>
</dbReference>
<keyword evidence="1" id="KW-0732">Signal</keyword>
<dbReference type="KEGG" id="spai:FPZ24_15595"/>
<dbReference type="Proteomes" id="UP000315673">
    <property type="component" value="Chromosome"/>
</dbReference>
<evidence type="ECO:0000313" key="3">
    <source>
        <dbReference type="EMBL" id="QDZ09261.1"/>
    </source>
</evidence>
<dbReference type="Pfam" id="PF06904">
    <property type="entry name" value="Extensin-like_C"/>
    <property type="match status" value="1"/>
</dbReference>
<organism evidence="3 4">
    <name type="scientific">Sphingomonas panacisoli</name>
    <dbReference type="NCBI Taxonomy" id="1813879"/>
    <lineage>
        <taxon>Bacteria</taxon>
        <taxon>Pseudomonadati</taxon>
        <taxon>Pseudomonadota</taxon>
        <taxon>Alphaproteobacteria</taxon>
        <taxon>Sphingomonadales</taxon>
        <taxon>Sphingomonadaceae</taxon>
        <taxon>Sphingomonas</taxon>
    </lineage>
</organism>
<name>A0A5B8LLY4_9SPHN</name>
<keyword evidence="4" id="KW-1185">Reference proteome</keyword>
<evidence type="ECO:0000259" key="2">
    <source>
        <dbReference type="Pfam" id="PF06904"/>
    </source>
</evidence>
<dbReference type="OrthoDB" id="9809788at2"/>
<sequence length="219" mass="23765">MMKRLAPLLGLLLAGCAFGGRESVPPTRPSGAPPVTLNLPTSRETQACYADLSREGVRYSPLPDRDYGGGCQVIGAVQLLDIGVPVTGIKAMRCGLAEQFIGWTRNAVAPAAFQMLGSQLVRVETMGTYACRNTVGTAVERLSGHALANAVDVSAFILADGRRISVKDSWRSDDADVQRFWKTIHASACKRFGTVLSPDYNAAHYDHLHLEDDRKNFCR</sequence>
<feature type="chain" id="PRO_5022658381" evidence="1">
    <location>
        <begin position="20"/>
        <end position="219"/>
    </location>
</feature>
<accession>A0A5B8LLY4</accession>
<feature type="domain" description="Extensin-like C-terminal" evidence="2">
    <location>
        <begin position="46"/>
        <end position="219"/>
    </location>
</feature>
<dbReference type="AlphaFoldDB" id="A0A5B8LLY4"/>
<evidence type="ECO:0000256" key="1">
    <source>
        <dbReference type="SAM" id="SignalP"/>
    </source>
</evidence>
<proteinExistence type="predicted"/>
<protein>
    <submittedName>
        <fullName evidence="3">Extensin family protein</fullName>
    </submittedName>
</protein>
<reference evidence="3 4" key="1">
    <citation type="submission" date="2019-07" db="EMBL/GenBank/DDBJ databases">
        <title>Full genome sequence of Sphingomonas sp. 4R-6-7(HKS19).</title>
        <authorList>
            <person name="Im W.-T."/>
        </authorList>
    </citation>
    <scope>NUCLEOTIDE SEQUENCE [LARGE SCALE GENOMIC DNA]</scope>
    <source>
        <strain evidence="3 4">HKS19</strain>
    </source>
</reference>
<evidence type="ECO:0000313" key="4">
    <source>
        <dbReference type="Proteomes" id="UP000315673"/>
    </source>
</evidence>
<dbReference type="PROSITE" id="PS51257">
    <property type="entry name" value="PROKAR_LIPOPROTEIN"/>
    <property type="match status" value="1"/>
</dbReference>
<feature type="signal peptide" evidence="1">
    <location>
        <begin position="1"/>
        <end position="19"/>
    </location>
</feature>
<gene>
    <name evidence="3" type="ORF">FPZ24_15595</name>
</gene>